<proteinExistence type="predicted"/>
<gene>
    <name evidence="1" type="ORF">MUN78_10075</name>
</gene>
<dbReference type="Proteomes" id="UP000831786">
    <property type="component" value="Chromosome"/>
</dbReference>
<name>A0ABY4FHA9_9MICO</name>
<evidence type="ECO:0000313" key="1">
    <source>
        <dbReference type="EMBL" id="UOQ56050.1"/>
    </source>
</evidence>
<sequence length="183" mass="20197">MTIIAESPAPATLDEWCAVVRRLHAEHAQPITDMTDPRVDEFTRTTPPGTPAIAYDVENYPKFAGERYFAKCVKLPPIPINGPDWATRHEVDAIDWPQVNIEFFSDEFKVGDVVAWASCLTTIQVAANEIAPDGTVRENGDMDITLVVDGHPIDFYDASVASLRRIAAVLLSVSLRFGEELGK</sequence>
<dbReference type="EMBL" id="CP095045">
    <property type="protein sequence ID" value="UOQ56050.1"/>
    <property type="molecule type" value="Genomic_DNA"/>
</dbReference>
<organism evidence="1 2">
    <name type="scientific">Leucobacter allii</name>
    <dbReference type="NCBI Taxonomy" id="2932247"/>
    <lineage>
        <taxon>Bacteria</taxon>
        <taxon>Bacillati</taxon>
        <taxon>Actinomycetota</taxon>
        <taxon>Actinomycetes</taxon>
        <taxon>Micrococcales</taxon>
        <taxon>Microbacteriaceae</taxon>
        <taxon>Leucobacter</taxon>
    </lineage>
</organism>
<keyword evidence="2" id="KW-1185">Reference proteome</keyword>
<protein>
    <submittedName>
        <fullName evidence="1">Uncharacterized protein</fullName>
    </submittedName>
</protein>
<evidence type="ECO:0000313" key="2">
    <source>
        <dbReference type="Proteomes" id="UP000831786"/>
    </source>
</evidence>
<accession>A0ABY4FHA9</accession>
<dbReference type="RefSeq" id="WP_244726206.1">
    <property type="nucleotide sequence ID" value="NZ_CP095045.1"/>
</dbReference>
<reference evidence="1 2" key="1">
    <citation type="submission" date="2022-04" db="EMBL/GenBank/DDBJ databases">
        <title>Leucobacter sp. isolated from rhizosphere of garlic.</title>
        <authorList>
            <person name="Won M."/>
            <person name="Lee C.-M."/>
            <person name="Woen H.-Y."/>
            <person name="Kwon S.-W."/>
        </authorList>
    </citation>
    <scope>NUCLEOTIDE SEQUENCE [LARGE SCALE GENOMIC DNA]</scope>
    <source>
        <strain evidence="1 2">H21R-40</strain>
    </source>
</reference>